<dbReference type="CDD" id="cd03424">
    <property type="entry name" value="NUDIX_ADPRase_Nudt5_UGPPase_Nudt14"/>
    <property type="match status" value="1"/>
</dbReference>
<comment type="cofactor">
    <cofactor evidence="1">
        <name>Mg(2+)</name>
        <dbReference type="ChEBI" id="CHEBI:18420"/>
    </cofactor>
</comment>
<name>A0A2H0UKS5_9BACT</name>
<dbReference type="PROSITE" id="PS00893">
    <property type="entry name" value="NUDIX_BOX"/>
    <property type="match status" value="1"/>
</dbReference>
<dbReference type="PANTHER" id="PTHR11839">
    <property type="entry name" value="UDP/ADP-SUGAR PYROPHOSPHATASE"/>
    <property type="match status" value="1"/>
</dbReference>
<dbReference type="PROSITE" id="PS51462">
    <property type="entry name" value="NUDIX"/>
    <property type="match status" value="1"/>
</dbReference>
<sequence length="195" mass="21848">MNVSRPEPHQKVPKEAKRVFEGVIYDVYQWQQKMFDGSTQSFETLRKKKDSVVVIPVTVDGRIILLDQLQPGWQSSLVGFVCGVIDSGEEPLAAAERELREETGYKAAHCTLWSVRQFTGKTDWALYTFIAHGCEAVGEPAADGGEKLSVRYVSFDEMMEIILKDDFRNPDVALSMLQMCAKSGGREALKKELGL</sequence>
<dbReference type="GO" id="GO:0016787">
    <property type="term" value="F:hydrolase activity"/>
    <property type="evidence" value="ECO:0007669"/>
    <property type="project" value="UniProtKB-KW"/>
</dbReference>
<dbReference type="Pfam" id="PF00293">
    <property type="entry name" value="NUDIX"/>
    <property type="match status" value="1"/>
</dbReference>
<dbReference type="InterPro" id="IPR015797">
    <property type="entry name" value="NUDIX_hydrolase-like_dom_sf"/>
</dbReference>
<dbReference type="InterPro" id="IPR000086">
    <property type="entry name" value="NUDIX_hydrolase_dom"/>
</dbReference>
<dbReference type="InterPro" id="IPR020084">
    <property type="entry name" value="NUDIX_hydrolase_CS"/>
</dbReference>
<organism evidence="4 5">
    <name type="scientific">Candidatus Harrisonbacteria bacterium CG10_big_fil_rev_8_21_14_0_10_49_15</name>
    <dbReference type="NCBI Taxonomy" id="1974587"/>
    <lineage>
        <taxon>Bacteria</taxon>
        <taxon>Candidatus Harrisoniibacteriota</taxon>
    </lineage>
</organism>
<dbReference type="SUPFAM" id="SSF55811">
    <property type="entry name" value="Nudix"/>
    <property type="match status" value="1"/>
</dbReference>
<dbReference type="GO" id="GO:0006753">
    <property type="term" value="P:nucleoside phosphate metabolic process"/>
    <property type="evidence" value="ECO:0007669"/>
    <property type="project" value="TreeGrafter"/>
</dbReference>
<keyword evidence="2" id="KW-0378">Hydrolase</keyword>
<feature type="domain" description="Nudix hydrolase" evidence="3">
    <location>
        <begin position="47"/>
        <end position="178"/>
    </location>
</feature>
<evidence type="ECO:0000313" key="4">
    <source>
        <dbReference type="EMBL" id="PIR87014.1"/>
    </source>
</evidence>
<reference evidence="5" key="1">
    <citation type="submission" date="2017-09" db="EMBL/GenBank/DDBJ databases">
        <title>Depth-based differentiation of microbial function through sediment-hosted aquifers and enrichment of novel symbionts in the deep terrestrial subsurface.</title>
        <authorList>
            <person name="Probst A.J."/>
            <person name="Ladd B."/>
            <person name="Jarett J.K."/>
            <person name="Geller-Mcgrath D.E."/>
            <person name="Sieber C.M.K."/>
            <person name="Emerson J.B."/>
            <person name="Anantharaman K."/>
            <person name="Thomas B.C."/>
            <person name="Malmstrom R."/>
            <person name="Stieglmeier M."/>
            <person name="Klingl A."/>
            <person name="Woyke T."/>
            <person name="Ryan C.M."/>
            <person name="Banfield J.F."/>
        </authorList>
    </citation>
    <scope>NUCLEOTIDE SEQUENCE [LARGE SCALE GENOMIC DNA]</scope>
</reference>
<proteinExistence type="predicted"/>
<evidence type="ECO:0000256" key="2">
    <source>
        <dbReference type="ARBA" id="ARBA00022801"/>
    </source>
</evidence>
<comment type="caution">
    <text evidence="4">The sequence shown here is derived from an EMBL/GenBank/DDBJ whole genome shotgun (WGS) entry which is preliminary data.</text>
</comment>
<evidence type="ECO:0000256" key="1">
    <source>
        <dbReference type="ARBA" id="ARBA00001946"/>
    </source>
</evidence>
<dbReference type="EMBL" id="PFBD01000020">
    <property type="protein sequence ID" value="PIR87014.1"/>
    <property type="molecule type" value="Genomic_DNA"/>
</dbReference>
<evidence type="ECO:0000259" key="3">
    <source>
        <dbReference type="PROSITE" id="PS51462"/>
    </source>
</evidence>
<protein>
    <recommendedName>
        <fullName evidence="3">Nudix hydrolase domain-containing protein</fullName>
    </recommendedName>
</protein>
<dbReference type="PANTHER" id="PTHR11839:SF18">
    <property type="entry name" value="NUDIX HYDROLASE DOMAIN-CONTAINING PROTEIN"/>
    <property type="match status" value="1"/>
</dbReference>
<accession>A0A2H0UKS5</accession>
<dbReference type="GO" id="GO:0019693">
    <property type="term" value="P:ribose phosphate metabolic process"/>
    <property type="evidence" value="ECO:0007669"/>
    <property type="project" value="TreeGrafter"/>
</dbReference>
<gene>
    <name evidence="4" type="ORF">COU11_02170</name>
</gene>
<evidence type="ECO:0000313" key="5">
    <source>
        <dbReference type="Proteomes" id="UP000229526"/>
    </source>
</evidence>
<dbReference type="AlphaFoldDB" id="A0A2H0UKS5"/>
<dbReference type="Proteomes" id="UP000229526">
    <property type="component" value="Unassembled WGS sequence"/>
</dbReference>
<dbReference type="Gene3D" id="3.90.79.10">
    <property type="entry name" value="Nucleoside Triphosphate Pyrophosphohydrolase"/>
    <property type="match status" value="1"/>
</dbReference>